<sequence length="1253" mass="134108">MSASSPRRFNSQDNVISVSPRPHRHAFPPRLGSFSDFESASRPNVVVGFTPPPSAGLPSVAEGSTSNATSSSTFPVASPRSRGLHLQTSTPAQQAARLSPQLSTPVEQTFNLGMVSLTTSPRHLGSSPRGVTYAELPPRSRRNSAAIVSISLSSRSRSRTPRGGAAALPQSDSGHATPNKDSTTPTPRPDGTPSKGIPVKDLAEDDWQPTGGMLLDDGVGDGRNDEAVVDDDLDDDGRQWTFDDEGDDERAVEDVLSPGMLFGEGQEFQGEIVQPAVRQVAGESGAQGYPLRRGESEIGKTTRGDPAQKPKKVYEVIRQLGSGSYAVVYLVREKGGRKREYALKCLSKQDLEPEQIETQLFEATIHLSLPIHKNIVTLHQTFHTKRWLFLMLELCPGEDLFYWLEKSRDASPPVVNHRLPEESHPMSSSKFSSSSIPFSSSQMFPNINSHFGSSISNSPTNHFTGASHGTSPASLLFAHHNNHSHSSFAMAQTPPTPSLLSAFAANTLLSPRRLRLIASMFSQMCESVAVCHDAGVSHRDIKPENFICCDSVELESAVTADAEDDDMDFGPQAKRKVIVKLTDFGLATAEVESGDVECGSKPYMSYECRNNLGPTYLPAPADVWSLGIVLINMLFHRNPWKDPTPGDPNFDKFLRDPTGFLLAKFTGIGREVATYLAEHVLCTEVEDRVTAREFGKWIKGLTEMIAGRKAVNALKLARIEAKNDKSNGSMFAKAPVNAAQSQAKNKSSSALTNSAPIQQAVTAPSLSSLPPPSTLVEKALETAPDEVELTTPDLDKDVEGEELASASTVDGQMTPADSRNVVSPEVPDPDTTEPPANVMDSDAQSLSTHKRRKRGARKGKAAQAAALAAAQTDDGTKQGRDMLLSEFAAAAQSLARDLSKKPRRAEVDSPIEFPPLGTTPNEISAVKKSKWKDLMKFSSDNPELQALARRVAERDGSSGGNWSAPAKLQQDANRYSGASRPGLKQSYTQTATMSSGFSSGLSSFGPVSSATSSSGGVDDEDWRKRVPEDKVDEDSSDRQEAADAADERQFRRHRGREEDLTRARQAALAAAALTGGLDTMGHFGAGPGSAGVHRKTPVGGYNNRTSIPIGTQARLPALIPSQTTQGISHRLTSTLTSDESNDLPNGDAPPKRLVMSSSVSAPMITKHSMGNSSLSSEPTTVSRPIIPSKESSQSTITTSISPPSTSSYAHGSTTAVDQNASPGSGGGPNKPKLKGQIQSLAKMLSGLKTKGKD</sequence>
<feature type="region of interest" description="Disordered" evidence="4">
    <location>
        <begin position="948"/>
        <end position="1063"/>
    </location>
</feature>
<feature type="compositionally biased region" description="Basic and acidic residues" evidence="4">
    <location>
        <begin position="1036"/>
        <end position="1062"/>
    </location>
</feature>
<accession>A0A1Y1U6B6</accession>
<evidence type="ECO:0000259" key="5">
    <source>
        <dbReference type="PROSITE" id="PS50011"/>
    </source>
</evidence>
<evidence type="ECO:0000256" key="2">
    <source>
        <dbReference type="ARBA" id="ARBA00022840"/>
    </source>
</evidence>
<dbReference type="EMBL" id="NBSH01000019">
    <property type="protein sequence ID" value="ORX33580.1"/>
    <property type="molecule type" value="Genomic_DNA"/>
</dbReference>
<evidence type="ECO:0000313" key="7">
    <source>
        <dbReference type="Proteomes" id="UP000193218"/>
    </source>
</evidence>
<feature type="region of interest" description="Disordered" evidence="4">
    <location>
        <begin position="1123"/>
        <end position="1236"/>
    </location>
</feature>
<dbReference type="AlphaFoldDB" id="A0A1Y1U6B6"/>
<feature type="compositionally biased region" description="Low complexity" evidence="4">
    <location>
        <begin position="861"/>
        <end position="871"/>
    </location>
</feature>
<proteinExistence type="predicted"/>
<dbReference type="GO" id="GO:0005737">
    <property type="term" value="C:cytoplasm"/>
    <property type="evidence" value="ECO:0007669"/>
    <property type="project" value="TreeGrafter"/>
</dbReference>
<organism evidence="6 7">
    <name type="scientific">Kockovaella imperatae</name>
    <dbReference type="NCBI Taxonomy" id="4999"/>
    <lineage>
        <taxon>Eukaryota</taxon>
        <taxon>Fungi</taxon>
        <taxon>Dikarya</taxon>
        <taxon>Basidiomycota</taxon>
        <taxon>Agaricomycotina</taxon>
        <taxon>Tremellomycetes</taxon>
        <taxon>Tremellales</taxon>
        <taxon>Cuniculitremaceae</taxon>
        <taxon>Kockovaella</taxon>
    </lineage>
</organism>
<feature type="compositionally biased region" description="Basic residues" evidence="4">
    <location>
        <begin position="848"/>
        <end position="860"/>
    </location>
</feature>
<dbReference type="PROSITE" id="PS00107">
    <property type="entry name" value="PROTEIN_KINASE_ATP"/>
    <property type="match status" value="1"/>
</dbReference>
<feature type="compositionally biased region" description="Basic and acidic residues" evidence="4">
    <location>
        <begin position="292"/>
        <end position="307"/>
    </location>
</feature>
<feature type="compositionally biased region" description="Polar residues" evidence="4">
    <location>
        <begin position="1123"/>
        <end position="1138"/>
    </location>
</feature>
<keyword evidence="7" id="KW-1185">Reference proteome</keyword>
<gene>
    <name evidence="6" type="ORF">BD324DRAFT_610564</name>
</gene>
<dbReference type="GeneID" id="33556012"/>
<feature type="compositionally biased region" description="Basic and acidic residues" evidence="4">
    <location>
        <begin position="897"/>
        <end position="907"/>
    </location>
</feature>
<comment type="caution">
    <text evidence="6">The sequence shown here is derived from an EMBL/GenBank/DDBJ whole genome shotgun (WGS) entry which is preliminary data.</text>
</comment>
<feature type="region of interest" description="Disordered" evidence="4">
    <location>
        <begin position="782"/>
        <end position="877"/>
    </location>
</feature>
<evidence type="ECO:0000256" key="3">
    <source>
        <dbReference type="PROSITE-ProRule" id="PRU10141"/>
    </source>
</evidence>
<dbReference type="PANTHER" id="PTHR24346">
    <property type="entry name" value="MAP/MICROTUBULE AFFINITY-REGULATING KINASE"/>
    <property type="match status" value="1"/>
</dbReference>
<feature type="compositionally biased region" description="Polar residues" evidence="4">
    <location>
        <begin position="805"/>
        <end position="821"/>
    </location>
</feature>
<dbReference type="STRING" id="4999.A0A1Y1U6B6"/>
<dbReference type="OrthoDB" id="541276at2759"/>
<dbReference type="InterPro" id="IPR008271">
    <property type="entry name" value="Ser/Thr_kinase_AS"/>
</dbReference>
<evidence type="ECO:0000256" key="4">
    <source>
        <dbReference type="SAM" id="MobiDB-lite"/>
    </source>
</evidence>
<keyword evidence="2 3" id="KW-0067">ATP-binding</keyword>
<feature type="compositionally biased region" description="Polar residues" evidence="4">
    <location>
        <begin position="1168"/>
        <end position="1182"/>
    </location>
</feature>
<dbReference type="InParanoid" id="A0A1Y1U6B6"/>
<dbReference type="FunFam" id="1.10.510.10:FF:000832">
    <property type="entry name" value="Serine/threonine protein kinase, variant"/>
    <property type="match status" value="1"/>
</dbReference>
<feature type="region of interest" description="Disordered" evidence="4">
    <location>
        <begin position="283"/>
        <end position="307"/>
    </location>
</feature>
<dbReference type="FunFam" id="3.30.200.20:FF:000042">
    <property type="entry name" value="Aurora kinase A"/>
    <property type="match status" value="1"/>
</dbReference>
<feature type="compositionally biased region" description="Polar residues" evidence="4">
    <location>
        <begin position="170"/>
        <end position="185"/>
    </location>
</feature>
<name>A0A1Y1U6B6_9TREE</name>
<feature type="region of interest" description="Disordered" evidence="4">
    <location>
        <begin position="1088"/>
        <end position="1107"/>
    </location>
</feature>
<dbReference type="PROSITE" id="PS00108">
    <property type="entry name" value="PROTEIN_KINASE_ST"/>
    <property type="match status" value="1"/>
</dbReference>
<dbReference type="Proteomes" id="UP000193218">
    <property type="component" value="Unassembled WGS sequence"/>
</dbReference>
<dbReference type="SUPFAM" id="SSF56112">
    <property type="entry name" value="Protein kinase-like (PK-like)"/>
    <property type="match status" value="1"/>
</dbReference>
<dbReference type="Pfam" id="PF00069">
    <property type="entry name" value="Pkinase"/>
    <property type="match status" value="2"/>
</dbReference>
<feature type="binding site" evidence="3">
    <location>
        <position position="344"/>
    </location>
    <ligand>
        <name>ATP</name>
        <dbReference type="ChEBI" id="CHEBI:30616"/>
    </ligand>
</feature>
<dbReference type="InterPro" id="IPR000719">
    <property type="entry name" value="Prot_kinase_dom"/>
</dbReference>
<evidence type="ECO:0000256" key="1">
    <source>
        <dbReference type="ARBA" id="ARBA00022741"/>
    </source>
</evidence>
<dbReference type="Gene3D" id="3.30.200.20">
    <property type="entry name" value="Phosphorylase Kinase, domain 1"/>
    <property type="match status" value="1"/>
</dbReference>
<feature type="region of interest" description="Disordered" evidence="4">
    <location>
        <begin position="119"/>
        <end position="249"/>
    </location>
</feature>
<dbReference type="GO" id="GO:0005524">
    <property type="term" value="F:ATP binding"/>
    <property type="evidence" value="ECO:0007669"/>
    <property type="project" value="UniProtKB-UniRule"/>
</dbReference>
<evidence type="ECO:0000313" key="6">
    <source>
        <dbReference type="EMBL" id="ORX33580.1"/>
    </source>
</evidence>
<feature type="compositionally biased region" description="Polar residues" evidence="4">
    <location>
        <begin position="1208"/>
        <end position="1221"/>
    </location>
</feature>
<protein>
    <recommendedName>
        <fullName evidence="5">Protein kinase domain-containing protein</fullName>
    </recommendedName>
</protein>
<feature type="region of interest" description="Disordered" evidence="4">
    <location>
        <begin position="897"/>
        <end position="919"/>
    </location>
</feature>
<dbReference type="PROSITE" id="PS50011">
    <property type="entry name" value="PROTEIN_KINASE_DOM"/>
    <property type="match status" value="1"/>
</dbReference>
<dbReference type="GO" id="GO:0035556">
    <property type="term" value="P:intracellular signal transduction"/>
    <property type="evidence" value="ECO:0007669"/>
    <property type="project" value="TreeGrafter"/>
</dbReference>
<feature type="compositionally biased region" description="Low complexity" evidence="4">
    <location>
        <begin position="144"/>
        <end position="167"/>
    </location>
</feature>
<dbReference type="Gene3D" id="1.10.510.10">
    <property type="entry name" value="Transferase(Phosphotransferase) domain 1"/>
    <property type="match status" value="1"/>
</dbReference>
<feature type="compositionally biased region" description="Low complexity" evidence="4">
    <location>
        <begin position="994"/>
        <end position="1009"/>
    </location>
</feature>
<keyword evidence="1 3" id="KW-0547">Nucleotide-binding</keyword>
<dbReference type="SMART" id="SM00220">
    <property type="entry name" value="S_TKc"/>
    <property type="match status" value="1"/>
</dbReference>
<reference evidence="6 7" key="1">
    <citation type="submission" date="2017-03" db="EMBL/GenBank/DDBJ databases">
        <title>Widespread Adenine N6-methylation of Active Genes in Fungi.</title>
        <authorList>
            <consortium name="DOE Joint Genome Institute"/>
            <person name="Mondo S.J."/>
            <person name="Dannebaum R.O."/>
            <person name="Kuo R.C."/>
            <person name="Louie K.B."/>
            <person name="Bewick A.J."/>
            <person name="Labutti K."/>
            <person name="Haridas S."/>
            <person name="Kuo A."/>
            <person name="Salamov A."/>
            <person name="Ahrendt S.R."/>
            <person name="Lau R."/>
            <person name="Bowen B.P."/>
            <person name="Lipzen A."/>
            <person name="Sullivan W."/>
            <person name="Andreopoulos W.B."/>
            <person name="Clum A."/>
            <person name="Lindquist E."/>
            <person name="Daum C."/>
            <person name="Northen T.R."/>
            <person name="Ramamoorthy G."/>
            <person name="Schmitz R.J."/>
            <person name="Gryganskyi A."/>
            <person name="Culley D."/>
            <person name="Magnuson J."/>
            <person name="James T.Y."/>
            <person name="O'Malley M.A."/>
            <person name="Stajich J.E."/>
            <person name="Spatafora J.W."/>
            <person name="Visel A."/>
            <person name="Grigoriev I.V."/>
        </authorList>
    </citation>
    <scope>NUCLEOTIDE SEQUENCE [LARGE SCALE GENOMIC DNA]</scope>
    <source>
        <strain evidence="6 7">NRRL Y-17943</strain>
    </source>
</reference>
<dbReference type="InterPro" id="IPR017441">
    <property type="entry name" value="Protein_kinase_ATP_BS"/>
</dbReference>
<feature type="region of interest" description="Disordered" evidence="4">
    <location>
        <begin position="1"/>
        <end position="104"/>
    </location>
</feature>
<feature type="domain" description="Protein kinase" evidence="5">
    <location>
        <begin position="314"/>
        <end position="705"/>
    </location>
</feature>
<feature type="compositionally biased region" description="Polar residues" evidence="4">
    <location>
        <begin position="1"/>
        <end position="17"/>
    </location>
</feature>
<dbReference type="RefSeq" id="XP_021867899.1">
    <property type="nucleotide sequence ID" value="XM_022014204.1"/>
</dbReference>
<feature type="compositionally biased region" description="Low complexity" evidence="4">
    <location>
        <begin position="1191"/>
        <end position="1207"/>
    </location>
</feature>
<dbReference type="PANTHER" id="PTHR24346:SF30">
    <property type="entry name" value="MATERNAL EMBRYONIC LEUCINE ZIPPER KINASE"/>
    <property type="match status" value="1"/>
</dbReference>
<dbReference type="InterPro" id="IPR011009">
    <property type="entry name" value="Kinase-like_dom_sf"/>
</dbReference>
<feature type="compositionally biased region" description="Polar residues" evidence="4">
    <location>
        <begin position="62"/>
        <end position="75"/>
    </location>
</feature>
<dbReference type="GO" id="GO:0004674">
    <property type="term" value="F:protein serine/threonine kinase activity"/>
    <property type="evidence" value="ECO:0007669"/>
    <property type="project" value="TreeGrafter"/>
</dbReference>